<comment type="caution">
    <text evidence="4">The sequence shown here is derived from an EMBL/GenBank/DDBJ whole genome shotgun (WGS) entry which is preliminary data.</text>
</comment>
<dbReference type="Pfam" id="PF00172">
    <property type="entry name" value="Zn_clus"/>
    <property type="match status" value="1"/>
</dbReference>
<dbReference type="PROSITE" id="PS50048">
    <property type="entry name" value="ZN2_CY6_FUNGAL_2"/>
    <property type="match status" value="1"/>
</dbReference>
<feature type="compositionally biased region" description="Polar residues" evidence="2">
    <location>
        <begin position="84"/>
        <end position="96"/>
    </location>
</feature>
<dbReference type="GO" id="GO:0008270">
    <property type="term" value="F:zinc ion binding"/>
    <property type="evidence" value="ECO:0007669"/>
    <property type="project" value="InterPro"/>
</dbReference>
<reference evidence="4" key="1">
    <citation type="submission" date="2023-02" db="EMBL/GenBank/DDBJ databases">
        <title>Colletotrichum kahawae CIFC_Que2 genome sequencing and assembly.</title>
        <authorList>
            <person name="Baroncelli R."/>
        </authorList>
    </citation>
    <scope>NUCLEOTIDE SEQUENCE</scope>
    <source>
        <strain evidence="4">CIFC_Que2</strain>
    </source>
</reference>
<name>A0AAE0CZD0_COLKA</name>
<accession>A0AAE0CZD0</accession>
<dbReference type="InterPro" id="IPR001138">
    <property type="entry name" value="Zn2Cys6_DnaBD"/>
</dbReference>
<dbReference type="GO" id="GO:0001228">
    <property type="term" value="F:DNA-binding transcription activator activity, RNA polymerase II-specific"/>
    <property type="evidence" value="ECO:0007669"/>
    <property type="project" value="TreeGrafter"/>
</dbReference>
<dbReference type="InterPro" id="IPR036864">
    <property type="entry name" value="Zn2-C6_fun-type_DNA-bd_sf"/>
</dbReference>
<dbReference type="CDD" id="cd00067">
    <property type="entry name" value="GAL4"/>
    <property type="match status" value="1"/>
</dbReference>
<feature type="region of interest" description="Disordered" evidence="2">
    <location>
        <begin position="78"/>
        <end position="98"/>
    </location>
</feature>
<dbReference type="EMBL" id="VYYT01000566">
    <property type="protein sequence ID" value="KAK2731656.1"/>
    <property type="molecule type" value="Genomic_DNA"/>
</dbReference>
<protein>
    <submittedName>
        <fullName evidence="4">C6 zinc finger domain-containing protein</fullName>
    </submittedName>
</protein>
<evidence type="ECO:0000313" key="4">
    <source>
        <dbReference type="EMBL" id="KAK2731656.1"/>
    </source>
</evidence>
<dbReference type="AlphaFoldDB" id="A0AAE0CZD0"/>
<evidence type="ECO:0000313" key="5">
    <source>
        <dbReference type="Proteomes" id="UP001281614"/>
    </source>
</evidence>
<dbReference type="Proteomes" id="UP001281614">
    <property type="component" value="Unassembled WGS sequence"/>
</dbReference>
<sequence>MADELNLIVPEDSGYSTTSTPFGTSEPKKHRNRSTGKRVSHKKSRTGCRTCKGRKVKCDEHRPSCSRCERLQLQCEYPTGPPEQETSPRQNPSSNGPYGGDLNFLQLELLHTYSTFTSATLSWSPALRDFWRVTVPSLALKHTYLMRSLLAIPALHMAHMRPDERGHYVSAALEYHRISSETAREMLEKFSGEQDGVPLFLFSALNVIIVLATPQRSSEGSILDEDASFHDLLAVLKGMNGILRNSWGGLSDSPLAPLLNHGAERLLFQQRLSQPEMAYQLGDSSLDELAARLNAEVADLSELVVYARIIDMLRDATQWVHLWEGADALVWIYRSLEDFIPLLELRTQEALAVLAHFAVIVKRCETQWWLQGWAFQIISGVYRQLDHDHKYWIYRPAAEIGWIFPQCPE</sequence>
<evidence type="ECO:0000256" key="1">
    <source>
        <dbReference type="ARBA" id="ARBA00023242"/>
    </source>
</evidence>
<feature type="domain" description="Zn(2)-C6 fungal-type" evidence="3">
    <location>
        <begin position="47"/>
        <end position="77"/>
    </location>
</feature>
<dbReference type="SMART" id="SM00066">
    <property type="entry name" value="GAL4"/>
    <property type="match status" value="1"/>
</dbReference>
<dbReference type="InterPro" id="IPR053157">
    <property type="entry name" value="Sterol_Uptake_Regulator"/>
</dbReference>
<proteinExistence type="predicted"/>
<dbReference type="PROSITE" id="PS00463">
    <property type="entry name" value="ZN2_CY6_FUNGAL_1"/>
    <property type="match status" value="1"/>
</dbReference>
<feature type="compositionally biased region" description="Polar residues" evidence="2">
    <location>
        <begin position="14"/>
        <end position="23"/>
    </location>
</feature>
<dbReference type="PANTHER" id="PTHR47784:SF5">
    <property type="entry name" value="STEROL UPTAKE CONTROL PROTEIN 2"/>
    <property type="match status" value="1"/>
</dbReference>
<feature type="compositionally biased region" description="Basic residues" evidence="2">
    <location>
        <begin position="28"/>
        <end position="47"/>
    </location>
</feature>
<gene>
    <name evidence="4" type="ORF">CKAH01_08812</name>
</gene>
<dbReference type="PANTHER" id="PTHR47784">
    <property type="entry name" value="STEROL UPTAKE CONTROL PROTEIN 2"/>
    <property type="match status" value="1"/>
</dbReference>
<evidence type="ECO:0000259" key="3">
    <source>
        <dbReference type="PROSITE" id="PS50048"/>
    </source>
</evidence>
<dbReference type="Gene3D" id="4.10.240.10">
    <property type="entry name" value="Zn(2)-C6 fungal-type DNA-binding domain"/>
    <property type="match status" value="1"/>
</dbReference>
<dbReference type="SUPFAM" id="SSF57701">
    <property type="entry name" value="Zn2/Cys6 DNA-binding domain"/>
    <property type="match status" value="1"/>
</dbReference>
<keyword evidence="5" id="KW-1185">Reference proteome</keyword>
<keyword evidence="1" id="KW-0539">Nucleus</keyword>
<evidence type="ECO:0000256" key="2">
    <source>
        <dbReference type="SAM" id="MobiDB-lite"/>
    </source>
</evidence>
<feature type="region of interest" description="Disordered" evidence="2">
    <location>
        <begin position="1"/>
        <end position="47"/>
    </location>
</feature>
<organism evidence="4 5">
    <name type="scientific">Colletotrichum kahawae</name>
    <name type="common">Coffee berry disease fungus</name>
    <dbReference type="NCBI Taxonomy" id="34407"/>
    <lineage>
        <taxon>Eukaryota</taxon>
        <taxon>Fungi</taxon>
        <taxon>Dikarya</taxon>
        <taxon>Ascomycota</taxon>
        <taxon>Pezizomycotina</taxon>
        <taxon>Sordariomycetes</taxon>
        <taxon>Hypocreomycetidae</taxon>
        <taxon>Glomerellales</taxon>
        <taxon>Glomerellaceae</taxon>
        <taxon>Colletotrichum</taxon>
        <taxon>Colletotrichum gloeosporioides species complex</taxon>
    </lineage>
</organism>